<evidence type="ECO:0000313" key="2">
    <source>
        <dbReference type="Proteomes" id="UP001548713"/>
    </source>
</evidence>
<dbReference type="CDD" id="cd03801">
    <property type="entry name" value="GT4_PimA-like"/>
    <property type="match status" value="1"/>
</dbReference>
<dbReference type="NCBIfam" id="TIGR03087">
    <property type="entry name" value="stp1"/>
    <property type="match status" value="1"/>
</dbReference>
<dbReference type="InterPro" id="IPR017521">
    <property type="entry name" value="Sugar_tfrase_PEP-CTERM_Stp1"/>
</dbReference>
<sequence>MSEILFLAHRIPFPPDRGDKIRSHHVLRHLARRAPVHVATFADDVLDRAAEDDLRQLAASYCLVPRAKPLPLAGLQAVAMGRPISVTAFRSAKLEAYVRDLIARRPIELIYVFSGQMGQYVPKEYTGRVVADFVDVDSAKFEAYALQGSGIKGWAEKREAELLRAEEVRVARRAQVSLLISDEEAALFRSRLTEADRASIDVRKLANGIDSVAFDPAHAIPEPHIADMPFPRLIFTGQMDYKPNVEGCLRAVEHIMPAVRREFPEATFHIVGRNPTERLKALWKGDGVYVWGRVPDVRPWLAGADLALVPLEIGRGVQNKVLEAMAMALPVVLTPEAATGIGAQDGRDLMLGASDADLAEACMTLLRSPARVRAMGEAARAYVVANGSWEAALCDLTDVIEGRPAGGHDAA</sequence>
<keyword evidence="2" id="KW-1185">Reference proteome</keyword>
<dbReference type="Pfam" id="PF13692">
    <property type="entry name" value="Glyco_trans_1_4"/>
    <property type="match status" value="1"/>
</dbReference>
<protein>
    <submittedName>
        <fullName evidence="1">TIGR03087 family PEP-CTERM/XrtA system glycosyltransferase</fullName>
    </submittedName>
</protein>
<evidence type="ECO:0000313" key="1">
    <source>
        <dbReference type="EMBL" id="MET1754799.1"/>
    </source>
</evidence>
<reference evidence="1 2" key="1">
    <citation type="submission" date="2024-07" db="EMBL/GenBank/DDBJ databases">
        <title>Novosphingobium kalidii RD2P27.</title>
        <authorList>
            <person name="Sun J.-Q."/>
        </authorList>
    </citation>
    <scope>NUCLEOTIDE SEQUENCE [LARGE SCALE GENOMIC DNA]</scope>
    <source>
        <strain evidence="1 2">RD2P27</strain>
    </source>
</reference>
<accession>A0ABV2CYX1</accession>
<dbReference type="RefSeq" id="WP_353983260.1">
    <property type="nucleotide sequence ID" value="NZ_JBEWLY010000008.1"/>
</dbReference>
<dbReference type="PANTHER" id="PTHR12526">
    <property type="entry name" value="GLYCOSYLTRANSFERASE"/>
    <property type="match status" value="1"/>
</dbReference>
<gene>
    <name evidence="1" type="ORF">ABVV53_04905</name>
</gene>
<organism evidence="1 2">
    <name type="scientific">Novosphingobium kalidii</name>
    <dbReference type="NCBI Taxonomy" id="3230299"/>
    <lineage>
        <taxon>Bacteria</taxon>
        <taxon>Pseudomonadati</taxon>
        <taxon>Pseudomonadota</taxon>
        <taxon>Alphaproteobacteria</taxon>
        <taxon>Sphingomonadales</taxon>
        <taxon>Sphingomonadaceae</taxon>
        <taxon>Novosphingobium</taxon>
    </lineage>
</organism>
<dbReference type="PANTHER" id="PTHR12526:SF600">
    <property type="entry name" value="GLYCOSYL TRANSFERASE GROUP 1"/>
    <property type="match status" value="1"/>
</dbReference>
<dbReference type="Gene3D" id="3.40.50.2000">
    <property type="entry name" value="Glycogen Phosphorylase B"/>
    <property type="match status" value="2"/>
</dbReference>
<dbReference type="EMBL" id="JBEWLY010000008">
    <property type="protein sequence ID" value="MET1754799.1"/>
    <property type="molecule type" value="Genomic_DNA"/>
</dbReference>
<dbReference type="SUPFAM" id="SSF53756">
    <property type="entry name" value="UDP-Glycosyltransferase/glycogen phosphorylase"/>
    <property type="match status" value="1"/>
</dbReference>
<proteinExistence type="predicted"/>
<name>A0ABV2CYX1_9SPHN</name>
<comment type="caution">
    <text evidence="1">The sequence shown here is derived from an EMBL/GenBank/DDBJ whole genome shotgun (WGS) entry which is preliminary data.</text>
</comment>
<dbReference type="Proteomes" id="UP001548713">
    <property type="component" value="Unassembled WGS sequence"/>
</dbReference>